<evidence type="ECO:0000313" key="2">
    <source>
        <dbReference type="Proteomes" id="UP000031599"/>
    </source>
</evidence>
<evidence type="ECO:0000313" key="1">
    <source>
        <dbReference type="EMBL" id="KIG14724.1"/>
    </source>
</evidence>
<proteinExistence type="predicted"/>
<reference evidence="1 2" key="1">
    <citation type="submission" date="2014-12" db="EMBL/GenBank/DDBJ databases">
        <title>Genome assembly of Enhygromyxa salina DSM 15201.</title>
        <authorList>
            <person name="Sharma G."/>
            <person name="Subramanian S."/>
        </authorList>
    </citation>
    <scope>NUCLEOTIDE SEQUENCE [LARGE SCALE GENOMIC DNA]</scope>
    <source>
        <strain evidence="1 2">DSM 15201</strain>
    </source>
</reference>
<dbReference type="EMBL" id="JMCC02000067">
    <property type="protein sequence ID" value="KIG14724.1"/>
    <property type="molecule type" value="Genomic_DNA"/>
</dbReference>
<comment type="caution">
    <text evidence="1">The sequence shown here is derived from an EMBL/GenBank/DDBJ whole genome shotgun (WGS) entry which is preliminary data.</text>
</comment>
<accession>A0A0C1ZAS0</accession>
<gene>
    <name evidence="1" type="ORF">DB30_06450</name>
</gene>
<dbReference type="Proteomes" id="UP000031599">
    <property type="component" value="Unassembled WGS sequence"/>
</dbReference>
<dbReference type="AlphaFoldDB" id="A0A0C1ZAS0"/>
<sequence length="360" mass="40764">MNELVTLHTQALRGAVVPAYLDKLIAALRAARLNNTFPDRRRVQGSLETLKLAMEAGLYDQLYVDARAGLPNMASFTRVLTDHELAGGSLSRMSETAHYEQKRDEAEVYAQLLQKRRYFEAIQGQPYAPLDEHRVQLRRHDPATGTAEFRLDLTKLDATGLYVRITIELTQVASAWRRKVIDLDADGESAAANEAFHATVYRNASYDAEHLFIHMHDIEGVSVDRVQRGVIGPVLFRLPREGEPTNPVVPAEPDKGNPRLGHAWRRWLESASSDAPELLMCFQTDIAARDVREEKSNDPIEDLLSTSIQDSERARYQHTRERFPFKVFKDRKFVVTRGTEALARAVCQAAGTKNLIYRVR</sequence>
<protein>
    <submittedName>
        <fullName evidence="1">Uncharacterized protein</fullName>
    </submittedName>
</protein>
<name>A0A0C1ZAS0_9BACT</name>
<organism evidence="1 2">
    <name type="scientific">Enhygromyxa salina</name>
    <dbReference type="NCBI Taxonomy" id="215803"/>
    <lineage>
        <taxon>Bacteria</taxon>
        <taxon>Pseudomonadati</taxon>
        <taxon>Myxococcota</taxon>
        <taxon>Polyangia</taxon>
        <taxon>Nannocystales</taxon>
        <taxon>Nannocystaceae</taxon>
        <taxon>Enhygromyxa</taxon>
    </lineage>
</organism>
<dbReference type="RefSeq" id="WP_052553149.1">
    <property type="nucleotide sequence ID" value="NZ_JMCC02000067.1"/>
</dbReference>